<dbReference type="EMBL" id="UINC01227452">
    <property type="protein sequence ID" value="SVE58344.1"/>
    <property type="molecule type" value="Genomic_DNA"/>
</dbReference>
<dbReference type="Gene3D" id="3.40.50.1110">
    <property type="entry name" value="SGNH hydrolase"/>
    <property type="match status" value="1"/>
</dbReference>
<accession>A0A383EP32</accession>
<dbReference type="InterPro" id="IPR045136">
    <property type="entry name" value="Iah1-like"/>
</dbReference>
<dbReference type="AlphaFoldDB" id="A0A383EP32"/>
<dbReference type="SUPFAM" id="SSF52266">
    <property type="entry name" value="SGNH hydrolase"/>
    <property type="match status" value="1"/>
</dbReference>
<proteinExistence type="predicted"/>
<name>A0A383EP32_9ZZZZ</name>
<evidence type="ECO:0000313" key="2">
    <source>
        <dbReference type="EMBL" id="SVE58344.1"/>
    </source>
</evidence>
<dbReference type="CDD" id="cd00229">
    <property type="entry name" value="SGNH_hydrolase"/>
    <property type="match status" value="1"/>
</dbReference>
<organism evidence="2">
    <name type="scientific">marine metagenome</name>
    <dbReference type="NCBI Taxonomy" id="408172"/>
    <lineage>
        <taxon>unclassified sequences</taxon>
        <taxon>metagenomes</taxon>
        <taxon>ecological metagenomes</taxon>
    </lineage>
</organism>
<dbReference type="PANTHER" id="PTHR14209">
    <property type="entry name" value="ISOAMYL ACETATE-HYDROLYZING ESTERASE 1"/>
    <property type="match status" value="1"/>
</dbReference>
<dbReference type="InterPro" id="IPR036514">
    <property type="entry name" value="SGNH_hydro_sf"/>
</dbReference>
<dbReference type="InterPro" id="IPR013830">
    <property type="entry name" value="SGNH_hydro"/>
</dbReference>
<dbReference type="PANTHER" id="PTHR14209:SF19">
    <property type="entry name" value="ISOAMYL ACETATE-HYDROLYZING ESTERASE 1 HOMOLOG"/>
    <property type="match status" value="1"/>
</dbReference>
<reference evidence="2" key="1">
    <citation type="submission" date="2018-05" db="EMBL/GenBank/DDBJ databases">
        <authorList>
            <person name="Lanie J.A."/>
            <person name="Ng W.-L."/>
            <person name="Kazmierczak K.M."/>
            <person name="Andrzejewski T.M."/>
            <person name="Davidsen T.M."/>
            <person name="Wayne K.J."/>
            <person name="Tettelin H."/>
            <person name="Glass J.I."/>
            <person name="Rusch D."/>
            <person name="Podicherti R."/>
            <person name="Tsui H.-C.T."/>
            <person name="Winkler M.E."/>
        </authorList>
    </citation>
    <scope>NUCLEOTIDE SEQUENCE</scope>
</reference>
<gene>
    <name evidence="2" type="ORF">METZ01_LOCUS511198</name>
</gene>
<dbReference type="Pfam" id="PF13472">
    <property type="entry name" value="Lipase_GDSL_2"/>
    <property type="match status" value="1"/>
</dbReference>
<feature type="domain" description="SGNH hydrolase-type esterase" evidence="1">
    <location>
        <begin position="7"/>
        <end position="174"/>
    </location>
</feature>
<protein>
    <recommendedName>
        <fullName evidence="1">SGNH hydrolase-type esterase domain-containing protein</fullName>
    </recommendedName>
</protein>
<evidence type="ECO:0000259" key="1">
    <source>
        <dbReference type="Pfam" id="PF13472"/>
    </source>
</evidence>
<sequence>MTEVILIGDSIRMGYQGCVRRGLEGQATVWAPEQNGGTSANVLLHLEDWVLDRSAAVVHLNCGLHDIAKPFDSGQPKVDLDQYASNVRAILLRIRDEGDCALIWASTTPVNEVWHHRNKGFDRFDEDVRGYNRAAARIAAELAVPIDDLYGVVDAAGRDRLLKPDGAHFSDEGCDLLGATVAKFLKPHLGSP</sequence>